<dbReference type="Gene3D" id="1.10.287.110">
    <property type="entry name" value="DnaJ domain"/>
    <property type="match status" value="1"/>
</dbReference>
<keyword evidence="2" id="KW-1133">Transmembrane helix</keyword>
<dbReference type="PROSITE" id="PS50076">
    <property type="entry name" value="DNAJ_2"/>
    <property type="match status" value="1"/>
</dbReference>
<feature type="region of interest" description="Disordered" evidence="1">
    <location>
        <begin position="264"/>
        <end position="306"/>
    </location>
</feature>
<accession>A0ABR2Z2A5</accession>
<evidence type="ECO:0000259" key="3">
    <source>
        <dbReference type="PROSITE" id="PS50076"/>
    </source>
</evidence>
<dbReference type="PROSITE" id="PS00636">
    <property type="entry name" value="DNAJ_1"/>
    <property type="match status" value="1"/>
</dbReference>
<dbReference type="SUPFAM" id="SSF46565">
    <property type="entry name" value="Chaperone J-domain"/>
    <property type="match status" value="1"/>
</dbReference>
<keyword evidence="2" id="KW-0812">Transmembrane</keyword>
<dbReference type="Proteomes" id="UP001491310">
    <property type="component" value="Unassembled WGS sequence"/>
</dbReference>
<name>A0ABR2Z2A5_9CHLO</name>
<protein>
    <recommendedName>
        <fullName evidence="3">J domain-containing protein</fullName>
    </recommendedName>
</protein>
<dbReference type="PRINTS" id="PR00625">
    <property type="entry name" value="JDOMAIN"/>
</dbReference>
<evidence type="ECO:0000313" key="5">
    <source>
        <dbReference type="Proteomes" id="UP001491310"/>
    </source>
</evidence>
<dbReference type="Pfam" id="PF00226">
    <property type="entry name" value="DnaJ"/>
    <property type="match status" value="1"/>
</dbReference>
<feature type="region of interest" description="Disordered" evidence="1">
    <location>
        <begin position="182"/>
        <end position="201"/>
    </location>
</feature>
<feature type="domain" description="J" evidence="3">
    <location>
        <begin position="2"/>
        <end position="72"/>
    </location>
</feature>
<feature type="region of interest" description="Disordered" evidence="1">
    <location>
        <begin position="212"/>
        <end position="233"/>
    </location>
</feature>
<dbReference type="InterPro" id="IPR001623">
    <property type="entry name" value="DnaJ_domain"/>
</dbReference>
<feature type="compositionally biased region" description="Basic and acidic residues" evidence="1">
    <location>
        <begin position="184"/>
        <end position="193"/>
    </location>
</feature>
<proteinExistence type="predicted"/>
<comment type="caution">
    <text evidence="4">The sequence shown here is derived from an EMBL/GenBank/DDBJ whole genome shotgun (WGS) entry which is preliminary data.</text>
</comment>
<dbReference type="PANTHER" id="PTHR43948">
    <property type="entry name" value="DNAJ HOMOLOG SUBFAMILY B"/>
    <property type="match status" value="1"/>
</dbReference>
<dbReference type="CDD" id="cd06257">
    <property type="entry name" value="DnaJ"/>
    <property type="match status" value="1"/>
</dbReference>
<dbReference type="SMART" id="SM00271">
    <property type="entry name" value="DnaJ"/>
    <property type="match status" value="1"/>
</dbReference>
<evidence type="ECO:0000256" key="1">
    <source>
        <dbReference type="SAM" id="MobiDB-lite"/>
    </source>
</evidence>
<dbReference type="InterPro" id="IPR036869">
    <property type="entry name" value="J_dom_sf"/>
</dbReference>
<sequence length="337" mass="36822">MDFYRILGVSRNASQQEVKDAWRREALKNHPDRLQSASEHERAEAARKFKEAKEAYEVLSDEGRRGLYNTSGRSAVYAAQRQGRRSSYGSDFTPRARSGWSNFRYQQQRHNLHGSAFSFFRGFTRGMGRADAYFHAGFAGILVVGVVLVAPMADSLWDRMNSGKLYKHIKAGETENVRLSVKSRTQDESERLRAQGVPPEVIAGMRSISAHGFARRPTDSNTSSPPEKGSGIADPLMAREKAPKDKHEAAGQIICKQVERPEVAQAASVQGNSESSSGDSNNVQNAPSPDFSGVLPESANQSVADETVCEPANSAAAAVMYVPTEPPLPHGNLLDGD</sequence>
<dbReference type="PANTHER" id="PTHR43948:SF10">
    <property type="entry name" value="MRJ, ISOFORM E"/>
    <property type="match status" value="1"/>
</dbReference>
<evidence type="ECO:0000256" key="2">
    <source>
        <dbReference type="SAM" id="Phobius"/>
    </source>
</evidence>
<dbReference type="InterPro" id="IPR018253">
    <property type="entry name" value="DnaJ_domain_CS"/>
</dbReference>
<reference evidence="4 5" key="1">
    <citation type="journal article" date="2024" name="Nat. Commun.">
        <title>Phylogenomics reveals the evolutionary origins of lichenization in chlorophyte algae.</title>
        <authorList>
            <person name="Puginier C."/>
            <person name="Libourel C."/>
            <person name="Otte J."/>
            <person name="Skaloud P."/>
            <person name="Haon M."/>
            <person name="Grisel S."/>
            <person name="Petersen M."/>
            <person name="Berrin J.G."/>
            <person name="Delaux P.M."/>
            <person name="Dal Grande F."/>
            <person name="Keller J."/>
        </authorList>
    </citation>
    <scope>NUCLEOTIDE SEQUENCE [LARGE SCALE GENOMIC DNA]</scope>
    <source>
        <strain evidence="4 5">SAG 216-7</strain>
    </source>
</reference>
<evidence type="ECO:0000313" key="4">
    <source>
        <dbReference type="EMBL" id="KAK9918090.1"/>
    </source>
</evidence>
<feature type="transmembrane region" description="Helical" evidence="2">
    <location>
        <begin position="132"/>
        <end position="153"/>
    </location>
</feature>
<gene>
    <name evidence="4" type="ORF">WJX75_001133</name>
</gene>
<keyword evidence="2" id="KW-0472">Membrane</keyword>
<dbReference type="EMBL" id="JALJOT010000001">
    <property type="protein sequence ID" value="KAK9918090.1"/>
    <property type="molecule type" value="Genomic_DNA"/>
</dbReference>
<feature type="compositionally biased region" description="Low complexity" evidence="1">
    <location>
        <begin position="268"/>
        <end position="284"/>
    </location>
</feature>
<organism evidence="4 5">
    <name type="scientific">Coccomyxa subellipsoidea</name>
    <dbReference type="NCBI Taxonomy" id="248742"/>
    <lineage>
        <taxon>Eukaryota</taxon>
        <taxon>Viridiplantae</taxon>
        <taxon>Chlorophyta</taxon>
        <taxon>core chlorophytes</taxon>
        <taxon>Trebouxiophyceae</taxon>
        <taxon>Trebouxiophyceae incertae sedis</taxon>
        <taxon>Coccomyxaceae</taxon>
        <taxon>Coccomyxa</taxon>
    </lineage>
</organism>
<keyword evidence="5" id="KW-1185">Reference proteome</keyword>